<comment type="caution">
    <text evidence="8">The sequence shown here is derived from an EMBL/GenBank/DDBJ whole genome shotgun (WGS) entry which is preliminary data.</text>
</comment>
<dbReference type="SUPFAM" id="SSF46458">
    <property type="entry name" value="Globin-like"/>
    <property type="match status" value="1"/>
</dbReference>
<name>A0ABQ9ZDF0_9CRUS</name>
<feature type="domain" description="Globin" evidence="7">
    <location>
        <begin position="126"/>
        <end position="268"/>
    </location>
</feature>
<evidence type="ECO:0000313" key="8">
    <source>
        <dbReference type="EMBL" id="KAK4010909.1"/>
    </source>
</evidence>
<dbReference type="InterPro" id="IPR044399">
    <property type="entry name" value="Mb-like_M"/>
</dbReference>
<dbReference type="EMBL" id="JAOYFB010000003">
    <property type="protein sequence ID" value="KAK4010909.1"/>
    <property type="molecule type" value="Genomic_DNA"/>
</dbReference>
<evidence type="ECO:0000256" key="2">
    <source>
        <dbReference type="ARBA" id="ARBA00022617"/>
    </source>
</evidence>
<dbReference type="CDD" id="cd01040">
    <property type="entry name" value="Mb-like"/>
    <property type="match status" value="1"/>
</dbReference>
<dbReference type="Proteomes" id="UP001234178">
    <property type="component" value="Unassembled WGS sequence"/>
</dbReference>
<keyword evidence="1 6" id="KW-0813">Transport</keyword>
<dbReference type="Gene3D" id="1.10.490.10">
    <property type="entry name" value="Globins"/>
    <property type="match status" value="1"/>
</dbReference>
<evidence type="ECO:0000256" key="1">
    <source>
        <dbReference type="ARBA" id="ARBA00022448"/>
    </source>
</evidence>
<keyword evidence="9" id="KW-1185">Reference proteome</keyword>
<reference evidence="8 9" key="1">
    <citation type="journal article" date="2023" name="Nucleic Acids Res.">
        <title>The hologenome of Daphnia magna reveals possible DNA methylation and microbiome-mediated evolution of the host genome.</title>
        <authorList>
            <person name="Chaturvedi A."/>
            <person name="Li X."/>
            <person name="Dhandapani V."/>
            <person name="Marshall H."/>
            <person name="Kissane S."/>
            <person name="Cuenca-Cambronero M."/>
            <person name="Asole G."/>
            <person name="Calvet F."/>
            <person name="Ruiz-Romero M."/>
            <person name="Marangio P."/>
            <person name="Guigo R."/>
            <person name="Rago D."/>
            <person name="Mirbahai L."/>
            <person name="Eastwood N."/>
            <person name="Colbourne J.K."/>
            <person name="Zhou J."/>
            <person name="Mallon E."/>
            <person name="Orsini L."/>
        </authorList>
    </citation>
    <scope>NUCLEOTIDE SEQUENCE [LARGE SCALE GENOMIC DNA]</scope>
    <source>
        <strain evidence="8">LRV0_1</strain>
    </source>
</reference>
<evidence type="ECO:0000259" key="7">
    <source>
        <dbReference type="PROSITE" id="PS01033"/>
    </source>
</evidence>
<keyword evidence="5" id="KW-0408">Iron</keyword>
<dbReference type="Pfam" id="PF00042">
    <property type="entry name" value="Globin"/>
    <property type="match status" value="1"/>
</dbReference>
<gene>
    <name evidence="8" type="ORF">OUZ56_020032</name>
</gene>
<evidence type="ECO:0000313" key="9">
    <source>
        <dbReference type="Proteomes" id="UP001234178"/>
    </source>
</evidence>
<keyword evidence="3 6" id="KW-0561">Oxygen transport</keyword>
<evidence type="ECO:0000256" key="3">
    <source>
        <dbReference type="ARBA" id="ARBA00022621"/>
    </source>
</evidence>
<dbReference type="PROSITE" id="PS01033">
    <property type="entry name" value="GLOBIN"/>
    <property type="match status" value="1"/>
</dbReference>
<dbReference type="PANTHER" id="PTHR47217">
    <property type="entry name" value="GLOBIN-LIKE PROTEIN"/>
    <property type="match status" value="1"/>
</dbReference>
<protein>
    <recommendedName>
        <fullName evidence="7">Globin domain-containing protein</fullName>
    </recommendedName>
</protein>
<dbReference type="InterPro" id="IPR009050">
    <property type="entry name" value="Globin-like_sf"/>
</dbReference>
<comment type="similarity">
    <text evidence="6">Belongs to the globin family.</text>
</comment>
<evidence type="ECO:0000256" key="5">
    <source>
        <dbReference type="ARBA" id="ARBA00023004"/>
    </source>
</evidence>
<keyword evidence="2 6" id="KW-0349">Heme</keyword>
<evidence type="ECO:0000256" key="4">
    <source>
        <dbReference type="ARBA" id="ARBA00022723"/>
    </source>
</evidence>
<sequence>MAEIPDLHSIKIGLPPTRENTNIGHEEEATKPIDPKRHLLCLLAGWSIYSGQYANGIGVLAIASRGVMIGSGSHRIGSPFLAARIVTNVHDFDTATSNPVASSAFGSPRYERGGNKMVQGPGLRSFLIDSDISVIKSSWNFLKRRLSDFAPKVFLRYFQTSPGAQKFFPAFANVNLAELPTNRDFLSAACNCVASLTYIIPHLKYDLLERCPTFNKFKKTYDNVDVKKFGTIWVKTIQEEMGNNTFNDVVLLDAWKKAFWALRKYATS</sequence>
<dbReference type="InterPro" id="IPR000971">
    <property type="entry name" value="Globin"/>
</dbReference>
<organism evidence="8 9">
    <name type="scientific">Daphnia magna</name>
    <dbReference type="NCBI Taxonomy" id="35525"/>
    <lineage>
        <taxon>Eukaryota</taxon>
        <taxon>Metazoa</taxon>
        <taxon>Ecdysozoa</taxon>
        <taxon>Arthropoda</taxon>
        <taxon>Crustacea</taxon>
        <taxon>Branchiopoda</taxon>
        <taxon>Diplostraca</taxon>
        <taxon>Cladocera</taxon>
        <taxon>Anomopoda</taxon>
        <taxon>Daphniidae</taxon>
        <taxon>Daphnia</taxon>
    </lineage>
</organism>
<dbReference type="PANTHER" id="PTHR47217:SF1">
    <property type="entry name" value="GLOBIN-LIKE PROTEIN"/>
    <property type="match status" value="1"/>
</dbReference>
<dbReference type="InterPro" id="IPR012292">
    <property type="entry name" value="Globin/Proto"/>
</dbReference>
<evidence type="ECO:0000256" key="6">
    <source>
        <dbReference type="RuleBase" id="RU000356"/>
    </source>
</evidence>
<proteinExistence type="inferred from homology"/>
<keyword evidence="4" id="KW-0479">Metal-binding</keyword>
<accession>A0ABQ9ZDF0</accession>